<accession>A0ABT0W1H7</accession>
<dbReference type="RefSeq" id="WP_251099975.1">
    <property type="nucleotide sequence ID" value="NZ_JAMQBH010000022.1"/>
</dbReference>
<keyword evidence="2" id="KW-1185">Reference proteome</keyword>
<proteinExistence type="predicted"/>
<organism evidence="1 2">
    <name type="scientific">Streptomyces griseoincarnatus</name>
    <dbReference type="NCBI Taxonomy" id="29305"/>
    <lineage>
        <taxon>Bacteria</taxon>
        <taxon>Bacillati</taxon>
        <taxon>Actinomycetota</taxon>
        <taxon>Actinomycetes</taxon>
        <taxon>Kitasatosporales</taxon>
        <taxon>Streptomycetaceae</taxon>
        <taxon>Streptomyces</taxon>
        <taxon>Streptomyces griseoincarnatus group</taxon>
    </lineage>
</organism>
<dbReference type="EMBL" id="JAMQBH010000022">
    <property type="protein sequence ID" value="MCM2517447.1"/>
    <property type="molecule type" value="Genomic_DNA"/>
</dbReference>
<protein>
    <submittedName>
        <fullName evidence="1">DUF5959 family protein</fullName>
    </submittedName>
</protein>
<evidence type="ECO:0000313" key="1">
    <source>
        <dbReference type="EMBL" id="MCM2517447.1"/>
    </source>
</evidence>
<sequence length="148" mass="15880">MPEPPEAELISLSDEEQGVTVRVLRAENFSGGGQDDTLHAEITVSSGFVNGRANLYLNSYDLDSWTAVLDTVESGRAASWLESGRSPRITISPAAISDSGCTEVSVHDVTASQIHAIVPIAAPSDWIERHRALLAAVRSRFPLTPDPL</sequence>
<name>A0ABT0W1H7_STRGI</name>
<dbReference type="Pfam" id="PF19384">
    <property type="entry name" value="DUF5959"/>
    <property type="match status" value="1"/>
</dbReference>
<dbReference type="InterPro" id="IPR046003">
    <property type="entry name" value="DUF5959"/>
</dbReference>
<reference evidence="1 2" key="1">
    <citation type="submission" date="2022-06" db="EMBL/GenBank/DDBJ databases">
        <title>Whole genome sequence of Streptomyces griseoincarnatus RB7AG.</title>
        <authorList>
            <person name="Ray L."/>
            <person name="Behera S."/>
            <person name="Panda A.N."/>
        </authorList>
    </citation>
    <scope>NUCLEOTIDE SEQUENCE [LARGE SCALE GENOMIC DNA]</scope>
    <source>
        <strain evidence="1 2">RB7AG</strain>
    </source>
</reference>
<gene>
    <name evidence="1" type="ORF">NC658_30005</name>
</gene>
<dbReference type="Proteomes" id="UP001523263">
    <property type="component" value="Unassembled WGS sequence"/>
</dbReference>
<comment type="caution">
    <text evidence="1">The sequence shown here is derived from an EMBL/GenBank/DDBJ whole genome shotgun (WGS) entry which is preliminary data.</text>
</comment>
<evidence type="ECO:0000313" key="2">
    <source>
        <dbReference type="Proteomes" id="UP001523263"/>
    </source>
</evidence>